<comment type="pathway">
    <text evidence="2">Amino-acid biosynthesis; L-arginine biosynthesis.</text>
</comment>
<proteinExistence type="inferred from homology"/>
<organism evidence="5 6">
    <name type="scientific">Chryseobacterium indoltheticum</name>
    <dbReference type="NCBI Taxonomy" id="254"/>
    <lineage>
        <taxon>Bacteria</taxon>
        <taxon>Pseudomonadati</taxon>
        <taxon>Bacteroidota</taxon>
        <taxon>Flavobacteriia</taxon>
        <taxon>Flavobacteriales</taxon>
        <taxon>Weeksellaceae</taxon>
        <taxon>Chryseobacterium group</taxon>
        <taxon>Chryseobacterium</taxon>
    </lineage>
</organism>
<sequence>MDIPFVHWKNKNSQMKKFTSVSDVKNLQEIIKKALQIKENPLSETEKGKGKTIGLVFLNSSLRTRLSSQIAAQNLGLNVLTLNAAQEAWNLEFADGAIMNGDTVEHIKDAIEVLNQYCDIIAVRCFAGMKSKEDDVNESILSQFEQHAKVPVISLESATRHPLQSLADCITITENWKEERKPKVVLTWAPHIKPIAHAVGNSFAEWMQEMDVELVITNPEGYDLDKNFTKDVKVIHNQDEALKDADFIYVKNWSSFDDYAAMPEVKENWMLTNEKLANTNQGKVMHCLPVRRNVELSDEVMDRENSIIYQQAKNRIFSAQAIFSEILDGLNSK</sequence>
<feature type="binding site" evidence="2">
    <location>
        <position position="156"/>
    </location>
    <ligand>
        <name>N(2)-succinyl-L-ornithine</name>
        <dbReference type="ChEBI" id="CHEBI:58514"/>
    </ligand>
</feature>
<gene>
    <name evidence="2 5" type="primary">argF'</name>
    <name evidence="5" type="ORF">NCTC13532_00886</name>
</gene>
<keyword evidence="2" id="KW-0055">Arginine biosynthesis</keyword>
<dbReference type="Pfam" id="PF00185">
    <property type="entry name" value="OTCace"/>
    <property type="match status" value="1"/>
</dbReference>
<dbReference type="Pfam" id="PF02729">
    <property type="entry name" value="OTCace_N"/>
    <property type="match status" value="1"/>
</dbReference>
<evidence type="ECO:0000256" key="2">
    <source>
        <dbReference type="HAMAP-Rule" id="MF_02235"/>
    </source>
</evidence>
<dbReference type="STRING" id="254.SAMN05421682_10334"/>
<dbReference type="Gene3D" id="3.40.50.1370">
    <property type="entry name" value="Aspartate/ornithine carbamoyltransferase"/>
    <property type="match status" value="2"/>
</dbReference>
<keyword evidence="2" id="KW-0028">Amino-acid biosynthesis</keyword>
<comment type="similarity">
    <text evidence="2">Belongs to the aspartate/ornithine carbamoyltransferase superfamily. SOTCase family.</text>
</comment>
<dbReference type="PRINTS" id="PR00101">
    <property type="entry name" value="ATCASE"/>
</dbReference>
<feature type="binding site" evidence="2">
    <location>
        <position position="251"/>
    </location>
    <ligand>
        <name>N(2)-succinyl-L-ornithine</name>
        <dbReference type="ChEBI" id="CHEBI:58514"/>
    </ligand>
</feature>
<feature type="binding site" evidence="2">
    <location>
        <position position="191"/>
    </location>
    <ligand>
        <name>N(2)-succinyl-L-ornithine</name>
        <dbReference type="ChEBI" id="CHEBI:58514"/>
    </ligand>
</feature>
<comment type="catalytic activity">
    <reaction evidence="2">
        <text>N(2)-succinyl-L-ornithine + carbamoyl phosphate = N(2)-succinyl-L-citrulline + phosphate + H(+)</text>
        <dbReference type="Rhea" id="RHEA:25884"/>
        <dbReference type="ChEBI" id="CHEBI:15378"/>
        <dbReference type="ChEBI" id="CHEBI:43474"/>
        <dbReference type="ChEBI" id="CHEBI:58228"/>
        <dbReference type="ChEBI" id="CHEBI:58514"/>
        <dbReference type="ChEBI" id="CHEBI:58862"/>
        <dbReference type="EC" id="2.1.3.11"/>
    </reaction>
</comment>
<comment type="function">
    <text evidence="2">Catalyzes the transfer of the carbamoyl group from carbamoyl phosphate to the delta-amino group of N(2)-succinyl-L-ornithine to produce N(2)-succinyl-L-citrulline. Is essential for arginine biosynthesis.</text>
</comment>
<dbReference type="GO" id="GO:0016597">
    <property type="term" value="F:amino acid binding"/>
    <property type="evidence" value="ECO:0007669"/>
    <property type="project" value="InterPro"/>
</dbReference>
<accession>A0A381FDK3</accession>
<dbReference type="InterPro" id="IPR006132">
    <property type="entry name" value="Asp/Orn_carbamoyltranf_P-bd"/>
</dbReference>
<name>A0A381FDK3_9FLAO</name>
<feature type="domain" description="Aspartate/ornithine carbamoyltransferase Asp/Orn-binding" evidence="3">
    <location>
        <begin position="199"/>
        <end position="324"/>
    </location>
</feature>
<dbReference type="InterPro" id="IPR036901">
    <property type="entry name" value="Asp/Orn_carbamoylTrfase_sf"/>
</dbReference>
<feature type="domain" description="Aspartate/ornithine carbamoyltransferase carbamoyl-P binding" evidence="4">
    <location>
        <begin position="16"/>
        <end position="174"/>
    </location>
</feature>
<dbReference type="NCBIfam" id="NF003384">
    <property type="entry name" value="PRK04523.1"/>
    <property type="match status" value="1"/>
</dbReference>
<keyword evidence="1 2" id="KW-0808">Transferase</keyword>
<comment type="subunit">
    <text evidence="2">Homotrimer.</text>
</comment>
<feature type="binding site" evidence="2">
    <location>
        <position position="291"/>
    </location>
    <ligand>
        <name>N(2)-succinyl-L-ornithine</name>
        <dbReference type="ChEBI" id="CHEBI:58514"/>
    </ligand>
</feature>
<dbReference type="InterPro" id="IPR006131">
    <property type="entry name" value="Asp_carbamoyltransf_Asp/Orn-bd"/>
</dbReference>
<evidence type="ECO:0000259" key="3">
    <source>
        <dbReference type="Pfam" id="PF00185"/>
    </source>
</evidence>
<dbReference type="PANTHER" id="PTHR45753:SF3">
    <property type="entry name" value="ORNITHINE TRANSCARBAMYLASE, MITOCHONDRIAL"/>
    <property type="match status" value="1"/>
</dbReference>
<evidence type="ECO:0000256" key="1">
    <source>
        <dbReference type="ARBA" id="ARBA00022679"/>
    </source>
</evidence>
<feature type="binding site" description="in other chain" evidence="2">
    <location>
        <begin position="161"/>
        <end position="164"/>
    </location>
    <ligand>
        <name>carbamoyl phosphate</name>
        <dbReference type="ChEBI" id="CHEBI:58228"/>
        <note>ligand shared between two neighboring subunits</note>
    </ligand>
</feature>
<feature type="binding site" evidence="2">
    <location>
        <position position="89"/>
    </location>
    <ligand>
        <name>carbamoyl phosphate</name>
        <dbReference type="ChEBI" id="CHEBI:58228"/>
        <note>ligand shared between two neighboring subunits</note>
    </ligand>
</feature>
<feature type="binding site" description="in other chain" evidence="2">
    <location>
        <position position="124"/>
    </location>
    <ligand>
        <name>carbamoyl phosphate</name>
        <dbReference type="ChEBI" id="CHEBI:58228"/>
        <note>ligand shared between two neighboring subunits</note>
    </ligand>
</feature>
<feature type="binding site" description="in other chain" evidence="2">
    <location>
        <position position="315"/>
    </location>
    <ligand>
        <name>carbamoyl phosphate</name>
        <dbReference type="ChEBI" id="CHEBI:58228"/>
        <note>ligand shared between two neighboring subunits</note>
    </ligand>
</feature>
<dbReference type="GO" id="GO:0019240">
    <property type="term" value="P:citrulline biosynthetic process"/>
    <property type="evidence" value="ECO:0007669"/>
    <property type="project" value="TreeGrafter"/>
</dbReference>
<evidence type="ECO:0000313" key="6">
    <source>
        <dbReference type="Proteomes" id="UP000254282"/>
    </source>
</evidence>
<dbReference type="EMBL" id="UFVR01000004">
    <property type="protein sequence ID" value="SUX44593.1"/>
    <property type="molecule type" value="Genomic_DNA"/>
</dbReference>
<dbReference type="AlphaFoldDB" id="A0A381FDK3"/>
<dbReference type="GO" id="GO:0042450">
    <property type="term" value="P:L-arginine biosynthetic process via ornithine"/>
    <property type="evidence" value="ECO:0007669"/>
    <property type="project" value="TreeGrafter"/>
</dbReference>
<dbReference type="Proteomes" id="UP000254282">
    <property type="component" value="Unassembled WGS sequence"/>
</dbReference>
<feature type="binding site" description="in other chain" evidence="2">
    <location>
        <begin position="61"/>
        <end position="64"/>
    </location>
    <ligand>
        <name>carbamoyl phosphate</name>
        <dbReference type="ChEBI" id="CHEBI:58228"/>
        <note>ligand shared between two neighboring subunits</note>
    </ligand>
</feature>
<dbReference type="PRINTS" id="PR00100">
    <property type="entry name" value="AOTCASE"/>
</dbReference>
<evidence type="ECO:0000259" key="4">
    <source>
        <dbReference type="Pfam" id="PF02729"/>
    </source>
</evidence>
<dbReference type="InterPro" id="IPR043696">
    <property type="entry name" value="ArgF'-like"/>
</dbReference>
<dbReference type="GO" id="GO:0004585">
    <property type="term" value="F:ornithine carbamoyltransferase activity"/>
    <property type="evidence" value="ECO:0007669"/>
    <property type="project" value="InterPro"/>
</dbReference>
<reference evidence="5 6" key="1">
    <citation type="submission" date="2018-06" db="EMBL/GenBank/DDBJ databases">
        <authorList>
            <consortium name="Pathogen Informatics"/>
            <person name="Doyle S."/>
        </authorList>
    </citation>
    <scope>NUCLEOTIDE SEQUENCE [LARGE SCALE GENOMIC DNA]</scope>
    <source>
        <strain evidence="5 6">NCTC13532</strain>
    </source>
</reference>
<protein>
    <recommendedName>
        <fullName evidence="2">N-succinylornithine carbamoyltransferase</fullName>
        <ecNumber evidence="2">2.1.3.11</ecNumber>
    </recommendedName>
    <alternativeName>
        <fullName evidence="2">N-succinyl-L-ornithine transcarbamylase</fullName>
        <shortName evidence="2">SOTCase</shortName>
    </alternativeName>
</protein>
<dbReference type="PANTHER" id="PTHR45753">
    <property type="entry name" value="ORNITHINE CARBAMOYLTRANSFERASE, MITOCHONDRIAL"/>
    <property type="match status" value="1"/>
</dbReference>
<dbReference type="InterPro" id="IPR006130">
    <property type="entry name" value="Asp/Orn_carbamoylTrfase"/>
</dbReference>
<dbReference type="UniPathway" id="UPA00068"/>
<dbReference type="HAMAP" id="MF_02235">
    <property type="entry name" value="SOTCase"/>
    <property type="match status" value="1"/>
</dbReference>
<evidence type="ECO:0000313" key="5">
    <source>
        <dbReference type="EMBL" id="SUX44593.1"/>
    </source>
</evidence>
<dbReference type="SUPFAM" id="SSF53671">
    <property type="entry name" value="Aspartate/ornithine carbamoyltransferase"/>
    <property type="match status" value="1"/>
</dbReference>
<dbReference type="EC" id="2.1.3.11" evidence="2"/>
<feature type="binding site" description="in other chain" evidence="2">
    <location>
        <begin position="287"/>
        <end position="288"/>
    </location>
    <ligand>
        <name>carbamoyl phosphate</name>
        <dbReference type="ChEBI" id="CHEBI:58228"/>
        <note>ligand shared between two neighboring subunits</note>
    </ligand>
</feature>